<keyword evidence="9" id="KW-0256">Endoplasmic reticulum</keyword>
<dbReference type="Proteomes" id="UP001165063">
    <property type="component" value="Unassembled WGS sequence"/>
</dbReference>
<dbReference type="Gene3D" id="3.40.50.2000">
    <property type="entry name" value="Glycogen Phosphorylase B"/>
    <property type="match status" value="1"/>
</dbReference>
<evidence type="ECO:0000256" key="4">
    <source>
        <dbReference type="ARBA" id="ARBA00012611"/>
    </source>
</evidence>
<dbReference type="AlphaFoldDB" id="A0A9W6Z5J6"/>
<proteinExistence type="inferred from homology"/>
<comment type="subcellular location">
    <subcellularLocation>
        <location evidence="1">Endoplasmic reticulum membrane</location>
        <topology evidence="1">Single-pass membrane protein</topology>
    </subcellularLocation>
</comment>
<dbReference type="GO" id="GO:0004578">
    <property type="term" value="F:chitobiosyldiphosphodolichol beta-mannosyltransferase activity"/>
    <property type="evidence" value="ECO:0007669"/>
    <property type="project" value="UniProtKB-EC"/>
</dbReference>
<evidence type="ECO:0000256" key="16">
    <source>
        <dbReference type="ARBA" id="ARBA00033088"/>
    </source>
</evidence>
<dbReference type="GO" id="GO:0005789">
    <property type="term" value="C:endoplasmic reticulum membrane"/>
    <property type="evidence" value="ECO:0007669"/>
    <property type="project" value="UniProtKB-SubCell"/>
</dbReference>
<evidence type="ECO:0000256" key="8">
    <source>
        <dbReference type="ARBA" id="ARBA00022692"/>
    </source>
</evidence>
<accession>A0A9W6Z5J6</accession>
<comment type="function">
    <text evidence="12">Participates in the formation of the lipid-linked precursor oligosaccharide for N-glycosylation. Involved in assembling the dolichol-pyrophosphate-GlcNAc(2)-Man(5) intermediate on the cytoplasmic surface of the ER.</text>
</comment>
<dbReference type="EMBL" id="BSXU01007150">
    <property type="protein sequence ID" value="GMG56270.1"/>
    <property type="molecule type" value="Genomic_DNA"/>
</dbReference>
<evidence type="ECO:0000256" key="6">
    <source>
        <dbReference type="ARBA" id="ARBA00022676"/>
    </source>
</evidence>
<comment type="caution">
    <text evidence="19">The sequence shown here is derived from an EMBL/GenBank/DDBJ whole genome shotgun (WGS) entry which is preliminary data.</text>
</comment>
<evidence type="ECO:0000256" key="10">
    <source>
        <dbReference type="ARBA" id="ARBA00022989"/>
    </source>
</evidence>
<comment type="catalytic activity">
    <reaction evidence="17">
        <text>an N,N'-diacetylchitobiosyl-diphospho-di-trans,poly-cis-dolichol + GDP-alpha-D-mannose = a beta-D-Man-(1-&gt;4)-beta-D-GlcNAc-(1-&gt;4)-alpha-D-GlcNAc-diphospho-di-trans,poly-cis-dolichol + GDP + H(+)</text>
        <dbReference type="Rhea" id="RHEA:13865"/>
        <dbReference type="Rhea" id="RHEA-COMP:19510"/>
        <dbReference type="Rhea" id="RHEA-COMP:19511"/>
        <dbReference type="ChEBI" id="CHEBI:15378"/>
        <dbReference type="ChEBI" id="CHEBI:57269"/>
        <dbReference type="ChEBI" id="CHEBI:57527"/>
        <dbReference type="ChEBI" id="CHEBI:58189"/>
        <dbReference type="ChEBI" id="CHEBI:58472"/>
        <dbReference type="EC" id="2.4.1.142"/>
    </reaction>
    <physiologicalReaction direction="left-to-right" evidence="17">
        <dbReference type="Rhea" id="RHEA:13866"/>
    </physiologicalReaction>
</comment>
<evidence type="ECO:0000256" key="7">
    <source>
        <dbReference type="ARBA" id="ARBA00022679"/>
    </source>
</evidence>
<keyword evidence="11" id="KW-0472">Membrane</keyword>
<reference evidence="19" key="1">
    <citation type="submission" date="2023-04" db="EMBL/GenBank/DDBJ databases">
        <title>Ambrosiozyma monospora NBRC 1965.</title>
        <authorList>
            <person name="Ichikawa N."/>
            <person name="Sato H."/>
            <person name="Tonouchi N."/>
        </authorList>
    </citation>
    <scope>NUCLEOTIDE SEQUENCE</scope>
    <source>
        <strain evidence="19">NBRC 1965</strain>
    </source>
</reference>
<dbReference type="InterPro" id="IPR026051">
    <property type="entry name" value="ALG1-like"/>
</dbReference>
<keyword evidence="20" id="KW-1185">Reference proteome</keyword>
<name>A0A9W6Z5J6_AMBMO</name>
<dbReference type="Pfam" id="PF00534">
    <property type="entry name" value="Glycos_transf_1"/>
    <property type="match status" value="1"/>
</dbReference>
<evidence type="ECO:0000256" key="11">
    <source>
        <dbReference type="ARBA" id="ARBA00023136"/>
    </source>
</evidence>
<evidence type="ECO:0000256" key="5">
    <source>
        <dbReference type="ARBA" id="ARBA00015841"/>
    </source>
</evidence>
<keyword evidence="10" id="KW-1133">Transmembrane helix</keyword>
<evidence type="ECO:0000259" key="18">
    <source>
        <dbReference type="Pfam" id="PF00534"/>
    </source>
</evidence>
<evidence type="ECO:0000256" key="12">
    <source>
        <dbReference type="ARBA" id="ARBA00024899"/>
    </source>
</evidence>
<evidence type="ECO:0000256" key="14">
    <source>
        <dbReference type="ARBA" id="ARBA00031434"/>
    </source>
</evidence>
<evidence type="ECO:0000313" key="19">
    <source>
        <dbReference type="EMBL" id="GMG56270.1"/>
    </source>
</evidence>
<keyword evidence="6" id="KW-0328">Glycosyltransferase</keyword>
<comment type="similarity">
    <text evidence="3">Belongs to the glycosyltransferase group 1 family.</text>
</comment>
<evidence type="ECO:0000256" key="3">
    <source>
        <dbReference type="ARBA" id="ARBA00006122"/>
    </source>
</evidence>
<sequence length="90" mass="10428">MKIVDLFGAGTPVISLGFDSIDELVKQGENGLIMKDNKNAQEMADKIYDVLFDDRSKYLKIKQGALKESETRWDDEWDKKLWPEFSLKDQ</sequence>
<dbReference type="PANTHER" id="PTHR13036">
    <property type="entry name" value="BETA1,4 MANNOSYLTRANSFERASE"/>
    <property type="match status" value="1"/>
</dbReference>
<evidence type="ECO:0000313" key="20">
    <source>
        <dbReference type="Proteomes" id="UP001165063"/>
    </source>
</evidence>
<dbReference type="InterPro" id="IPR001296">
    <property type="entry name" value="Glyco_trans_1"/>
</dbReference>
<evidence type="ECO:0000256" key="2">
    <source>
        <dbReference type="ARBA" id="ARBA00004922"/>
    </source>
</evidence>
<keyword evidence="7" id="KW-0808">Transferase</keyword>
<organism evidence="19 20">
    <name type="scientific">Ambrosiozyma monospora</name>
    <name type="common">Yeast</name>
    <name type="synonym">Endomycopsis monosporus</name>
    <dbReference type="NCBI Taxonomy" id="43982"/>
    <lineage>
        <taxon>Eukaryota</taxon>
        <taxon>Fungi</taxon>
        <taxon>Dikarya</taxon>
        <taxon>Ascomycota</taxon>
        <taxon>Saccharomycotina</taxon>
        <taxon>Pichiomycetes</taxon>
        <taxon>Pichiales</taxon>
        <taxon>Pichiaceae</taxon>
        <taxon>Ambrosiozyma</taxon>
    </lineage>
</organism>
<protein>
    <recommendedName>
        <fullName evidence="5">Chitobiosyldiphosphodolichol beta-mannosyltransferase</fullName>
        <ecNumber evidence="4">2.4.1.142</ecNumber>
    </recommendedName>
    <alternativeName>
        <fullName evidence="13">Asparagine-linked glycosylation protein 1</fullName>
    </alternativeName>
    <alternativeName>
        <fullName evidence="15">Beta-1,4-mannosyltransferase</fullName>
    </alternativeName>
    <alternativeName>
        <fullName evidence="16">GDP-Man:GlcNAc2-PP-dolichol mannosyltransferase</fullName>
    </alternativeName>
    <alternativeName>
        <fullName evidence="14">GDP-mannose-dolichol diphosphochitobiose mannosyltransferase</fullName>
    </alternativeName>
</protein>
<dbReference type="OrthoDB" id="614844at2759"/>
<gene>
    <name evidence="19" type="ORF">Amon01_000833700</name>
</gene>
<dbReference type="PANTHER" id="PTHR13036:SF0">
    <property type="entry name" value="CHITOBIOSYLDIPHOSPHODOLICHOL BETA-MANNOSYLTRANSFERASE"/>
    <property type="match status" value="1"/>
</dbReference>
<evidence type="ECO:0000256" key="9">
    <source>
        <dbReference type="ARBA" id="ARBA00022824"/>
    </source>
</evidence>
<dbReference type="EC" id="2.4.1.142" evidence="4"/>
<comment type="pathway">
    <text evidence="2">Protein modification; protein glycosylation.</text>
</comment>
<evidence type="ECO:0000256" key="13">
    <source>
        <dbReference type="ARBA" id="ARBA00030745"/>
    </source>
</evidence>
<evidence type="ECO:0000256" key="1">
    <source>
        <dbReference type="ARBA" id="ARBA00004389"/>
    </source>
</evidence>
<dbReference type="SUPFAM" id="SSF53756">
    <property type="entry name" value="UDP-Glycosyltransferase/glycogen phosphorylase"/>
    <property type="match status" value="1"/>
</dbReference>
<keyword evidence="8" id="KW-0812">Transmembrane</keyword>
<feature type="domain" description="Glycosyl transferase family 1" evidence="18">
    <location>
        <begin position="8"/>
        <end position="65"/>
    </location>
</feature>
<evidence type="ECO:0000256" key="17">
    <source>
        <dbReference type="ARBA" id="ARBA00045071"/>
    </source>
</evidence>
<evidence type="ECO:0000256" key="15">
    <source>
        <dbReference type="ARBA" id="ARBA00031566"/>
    </source>
</evidence>